<dbReference type="Proteomes" id="UP000249808">
    <property type="component" value="Unassembled WGS sequence"/>
</dbReference>
<evidence type="ECO:0000313" key="3">
    <source>
        <dbReference type="Proteomes" id="UP000249808"/>
    </source>
</evidence>
<organism evidence="2 3">
    <name type="scientific">Macrococcus epidermidis</name>
    <dbReference type="NCBI Taxonomy" id="1902580"/>
    <lineage>
        <taxon>Bacteria</taxon>
        <taxon>Bacillati</taxon>
        <taxon>Bacillota</taxon>
        <taxon>Bacilli</taxon>
        <taxon>Bacillales</taxon>
        <taxon>Staphylococcaceae</taxon>
        <taxon>Macrococcus</taxon>
    </lineage>
</organism>
<keyword evidence="1" id="KW-0472">Membrane</keyword>
<keyword evidence="3" id="KW-1185">Reference proteome</keyword>
<reference evidence="2 3" key="1">
    <citation type="journal article" date="2018" name="Front. Microbiol.">
        <title>Description and Comparative Genomics of Macrococcus caseolyticus subsp. hominis subsp. nov., Macrococcus goetzii sp. nov., Macrococcus epidermidis sp. nov., and Macrococcus bohemicus sp. nov., Novel Macrococci From Human Clinical Material With Virulence Potential and Suspected Uptake of Foreign DNA by Natural Transformation.</title>
        <authorList>
            <person name="Maslanova I."/>
            <person name="Wertheimer Z."/>
            <person name="Sedlacek I."/>
            <person name="Svec P."/>
            <person name="Indrakova A."/>
            <person name="Kovarovic V."/>
            <person name="Schumann P."/>
            <person name="Sproer C."/>
            <person name="Kralova S."/>
            <person name="Sedo O."/>
            <person name="Kristofova L."/>
            <person name="Vrbovska V."/>
            <person name="Fuzik T."/>
            <person name="Petras P."/>
            <person name="Zdrahal Z."/>
            <person name="Ruzickova V."/>
            <person name="Doskar J."/>
            <person name="Pantucek R."/>
        </authorList>
    </citation>
    <scope>NUCLEOTIDE SEQUENCE [LARGE SCALE GENOMIC DNA]</scope>
    <source>
        <strain evidence="2 3">01/688</strain>
    </source>
</reference>
<proteinExistence type="predicted"/>
<name>A0A327ZUY0_9STAP</name>
<dbReference type="EMBL" id="PZJH01000001">
    <property type="protein sequence ID" value="RAK46005.1"/>
    <property type="molecule type" value="Genomic_DNA"/>
</dbReference>
<comment type="caution">
    <text evidence="2">The sequence shown here is derived from an EMBL/GenBank/DDBJ whole genome shotgun (WGS) entry which is preliminary data.</text>
</comment>
<gene>
    <name evidence="2" type="ORF">BHU61_00740</name>
</gene>
<evidence type="ECO:0000313" key="2">
    <source>
        <dbReference type="EMBL" id="RAK46005.1"/>
    </source>
</evidence>
<feature type="transmembrane region" description="Helical" evidence="1">
    <location>
        <begin position="57"/>
        <end position="74"/>
    </location>
</feature>
<dbReference type="AlphaFoldDB" id="A0A327ZUY0"/>
<keyword evidence="1" id="KW-0812">Transmembrane</keyword>
<feature type="transmembrane region" description="Helical" evidence="1">
    <location>
        <begin position="24"/>
        <end position="45"/>
    </location>
</feature>
<keyword evidence="1" id="KW-1133">Transmembrane helix</keyword>
<evidence type="ECO:0000256" key="1">
    <source>
        <dbReference type="SAM" id="Phobius"/>
    </source>
</evidence>
<protein>
    <submittedName>
        <fullName evidence="2">Uncharacterized protein</fullName>
    </submittedName>
</protein>
<feature type="transmembrane region" description="Helical" evidence="1">
    <location>
        <begin position="132"/>
        <end position="150"/>
    </location>
</feature>
<accession>A0A327ZUY0</accession>
<sequence length="155" mass="18040">MYQLMRYLNWRRIKMKKGMTRRKMIRNAVVYCAVLVLSTFYIKYFKDPNSAYDIDSYIPPLTGAIIAYIFIFIISKKKNPGNLDTKLTDERDELIANKYNTLALPVLLFYIPVIFLFIAIPLKIETVSVGNLSIVLLLMMASYAIGFWLYRNAKS</sequence>
<feature type="transmembrane region" description="Helical" evidence="1">
    <location>
        <begin position="101"/>
        <end position="120"/>
    </location>
</feature>